<name>A0ACB9CRE4_CICIN</name>
<accession>A0ACB9CRE4</accession>
<organism evidence="1 2">
    <name type="scientific">Cichorium intybus</name>
    <name type="common">Chicory</name>
    <dbReference type="NCBI Taxonomy" id="13427"/>
    <lineage>
        <taxon>Eukaryota</taxon>
        <taxon>Viridiplantae</taxon>
        <taxon>Streptophyta</taxon>
        <taxon>Embryophyta</taxon>
        <taxon>Tracheophyta</taxon>
        <taxon>Spermatophyta</taxon>
        <taxon>Magnoliopsida</taxon>
        <taxon>eudicotyledons</taxon>
        <taxon>Gunneridae</taxon>
        <taxon>Pentapetalae</taxon>
        <taxon>asterids</taxon>
        <taxon>campanulids</taxon>
        <taxon>Asterales</taxon>
        <taxon>Asteraceae</taxon>
        <taxon>Cichorioideae</taxon>
        <taxon>Cichorieae</taxon>
        <taxon>Cichoriinae</taxon>
        <taxon>Cichorium</taxon>
    </lineage>
</organism>
<gene>
    <name evidence="1" type="ORF">L2E82_26871</name>
</gene>
<reference evidence="2" key="1">
    <citation type="journal article" date="2022" name="Mol. Ecol. Resour.">
        <title>The genomes of chicory, endive, great burdock and yacon provide insights into Asteraceae palaeo-polyploidization history and plant inulin production.</title>
        <authorList>
            <person name="Fan W."/>
            <person name="Wang S."/>
            <person name="Wang H."/>
            <person name="Wang A."/>
            <person name="Jiang F."/>
            <person name="Liu H."/>
            <person name="Zhao H."/>
            <person name="Xu D."/>
            <person name="Zhang Y."/>
        </authorList>
    </citation>
    <scope>NUCLEOTIDE SEQUENCE [LARGE SCALE GENOMIC DNA]</scope>
    <source>
        <strain evidence="2">cv. Punajuju</strain>
    </source>
</reference>
<dbReference type="Proteomes" id="UP001055811">
    <property type="component" value="Linkage Group LG05"/>
</dbReference>
<protein>
    <submittedName>
        <fullName evidence="1">Uncharacterized protein</fullName>
    </submittedName>
</protein>
<sequence length="112" mass="12934">MTDGRRERYRPTETPINRLRTRSEDCLEETSDRNGDLNKKQSLFLVESWCHCVSVSSSSSCGATVIEVLVESWSRQVDVSIEDVGLWGSRICRIVRFRSISRFAVWDFTLDL</sequence>
<proteinExistence type="predicted"/>
<comment type="caution">
    <text evidence="1">The sequence shown here is derived from an EMBL/GenBank/DDBJ whole genome shotgun (WGS) entry which is preliminary data.</text>
</comment>
<dbReference type="EMBL" id="CM042013">
    <property type="protein sequence ID" value="KAI3736884.1"/>
    <property type="molecule type" value="Genomic_DNA"/>
</dbReference>
<keyword evidence="2" id="KW-1185">Reference proteome</keyword>
<evidence type="ECO:0000313" key="2">
    <source>
        <dbReference type="Proteomes" id="UP001055811"/>
    </source>
</evidence>
<reference evidence="1 2" key="2">
    <citation type="journal article" date="2022" name="Mol. Ecol. Resour.">
        <title>The genomes of chicory, endive, great burdock and yacon provide insights into Asteraceae paleo-polyploidization history and plant inulin production.</title>
        <authorList>
            <person name="Fan W."/>
            <person name="Wang S."/>
            <person name="Wang H."/>
            <person name="Wang A."/>
            <person name="Jiang F."/>
            <person name="Liu H."/>
            <person name="Zhao H."/>
            <person name="Xu D."/>
            <person name="Zhang Y."/>
        </authorList>
    </citation>
    <scope>NUCLEOTIDE SEQUENCE [LARGE SCALE GENOMIC DNA]</scope>
    <source>
        <strain evidence="2">cv. Punajuju</strain>
        <tissue evidence="1">Leaves</tissue>
    </source>
</reference>
<evidence type="ECO:0000313" key="1">
    <source>
        <dbReference type="EMBL" id="KAI3736884.1"/>
    </source>
</evidence>